<sequence>MTAILTADIINSRTQQNWLPVLKAVLNRLGDEPKAWEIYRGDSFQLEVKPTEALYSALLIKSAIKSLEGIDVRIAIGLGDKTHDAAKITEANGSAFVNSGTCFDRLKKQTLALQSELADFDTQFNLILELACLTMDNWTPVSAQVFHQKLLHPQLNQTELSEMLGKSQSTISATLHRAGYDELTKMLQHYSQTLNNH</sequence>
<reference evidence="1 2" key="1">
    <citation type="submission" date="2017-08" db="EMBL/GenBank/DDBJ databases">
        <title>The whole genome shortgun sequences of strain Leeuwenhoekiella nanhaiensis G18 from the South China Sea.</title>
        <authorList>
            <person name="Liu Q."/>
        </authorList>
    </citation>
    <scope>NUCLEOTIDE SEQUENCE [LARGE SCALE GENOMIC DNA]</scope>
    <source>
        <strain evidence="1 2">G18</strain>
    </source>
</reference>
<organism evidence="1 2">
    <name type="scientific">Leeuwenhoekiella nanhaiensis</name>
    <dbReference type="NCBI Taxonomy" id="1655491"/>
    <lineage>
        <taxon>Bacteria</taxon>
        <taxon>Pseudomonadati</taxon>
        <taxon>Bacteroidota</taxon>
        <taxon>Flavobacteriia</taxon>
        <taxon>Flavobacteriales</taxon>
        <taxon>Flavobacteriaceae</taxon>
        <taxon>Leeuwenhoekiella</taxon>
    </lineage>
</organism>
<dbReference type="RefSeq" id="WP_099647019.1">
    <property type="nucleotide sequence ID" value="NZ_KZ319295.1"/>
</dbReference>
<protein>
    <submittedName>
        <fullName evidence="1">Transcriptional regulator</fullName>
    </submittedName>
</protein>
<evidence type="ECO:0000313" key="2">
    <source>
        <dbReference type="Proteomes" id="UP000229433"/>
    </source>
</evidence>
<dbReference type="Proteomes" id="UP000229433">
    <property type="component" value="Unassembled WGS sequence"/>
</dbReference>
<keyword evidence="2" id="KW-1185">Reference proteome</keyword>
<dbReference type="AlphaFoldDB" id="A0A2G1VP17"/>
<dbReference type="EMBL" id="NQXA01000013">
    <property type="protein sequence ID" value="PHQ28502.1"/>
    <property type="molecule type" value="Genomic_DNA"/>
</dbReference>
<accession>A0A2G1VP17</accession>
<name>A0A2G1VP17_9FLAO</name>
<gene>
    <name evidence="1" type="ORF">CJ305_14510</name>
</gene>
<dbReference type="OrthoDB" id="7064118at2"/>
<proteinExistence type="predicted"/>
<comment type="caution">
    <text evidence="1">The sequence shown here is derived from an EMBL/GenBank/DDBJ whole genome shotgun (WGS) entry which is preliminary data.</text>
</comment>
<evidence type="ECO:0000313" key="1">
    <source>
        <dbReference type="EMBL" id="PHQ28502.1"/>
    </source>
</evidence>